<sequence>MSKPNYTETFYMVSHFENYRAASVKIILIVICCLRYTTSILEWQGVMLKPDSMKIRTLTTFKDSDMDFKLGQVCTTVDWEGDKLVCEKGRRREEDGHWLEGDKLHLVRMEGGMD</sequence>
<keyword evidence="1" id="KW-1133">Transmembrane helix</keyword>
<dbReference type="Gene3D" id="2.40.128.20">
    <property type="match status" value="1"/>
</dbReference>
<reference evidence="3" key="1">
    <citation type="submission" date="2018-06" db="EMBL/GenBank/DDBJ databases">
        <title>Genome assembly of Danube salmon.</title>
        <authorList>
            <person name="Macqueen D.J."/>
            <person name="Gundappa M.K."/>
        </authorList>
    </citation>
    <scope>NUCLEOTIDE SEQUENCE [LARGE SCALE GENOMIC DNA]</scope>
</reference>
<dbReference type="SUPFAM" id="SSF50814">
    <property type="entry name" value="Lipocalins"/>
    <property type="match status" value="1"/>
</dbReference>
<dbReference type="AlphaFoldDB" id="A0A4W5R4B0"/>
<reference evidence="2" key="3">
    <citation type="submission" date="2025-09" db="UniProtKB">
        <authorList>
            <consortium name="Ensembl"/>
        </authorList>
    </citation>
    <scope>IDENTIFICATION</scope>
</reference>
<feature type="transmembrane region" description="Helical" evidence="1">
    <location>
        <begin position="20"/>
        <end position="38"/>
    </location>
</feature>
<dbReference type="Ensembl" id="ENSHHUT00000087409.1">
    <property type="protein sequence ID" value="ENSHHUP00000084756.1"/>
    <property type="gene ID" value="ENSHHUG00000049115.1"/>
</dbReference>
<organism evidence="2 3">
    <name type="scientific">Hucho hucho</name>
    <name type="common">huchen</name>
    <dbReference type="NCBI Taxonomy" id="62062"/>
    <lineage>
        <taxon>Eukaryota</taxon>
        <taxon>Metazoa</taxon>
        <taxon>Chordata</taxon>
        <taxon>Craniata</taxon>
        <taxon>Vertebrata</taxon>
        <taxon>Euteleostomi</taxon>
        <taxon>Actinopterygii</taxon>
        <taxon>Neopterygii</taxon>
        <taxon>Teleostei</taxon>
        <taxon>Protacanthopterygii</taxon>
        <taxon>Salmoniformes</taxon>
        <taxon>Salmonidae</taxon>
        <taxon>Salmoninae</taxon>
        <taxon>Hucho</taxon>
    </lineage>
</organism>
<accession>A0A4W5R4B0</accession>
<name>A0A4W5R4B0_9TELE</name>
<keyword evidence="1" id="KW-0472">Membrane</keyword>
<reference evidence="2" key="2">
    <citation type="submission" date="2025-08" db="UniProtKB">
        <authorList>
            <consortium name="Ensembl"/>
        </authorList>
    </citation>
    <scope>IDENTIFICATION</scope>
</reference>
<protein>
    <submittedName>
        <fullName evidence="2">Uncharacterized protein</fullName>
    </submittedName>
</protein>
<evidence type="ECO:0000256" key="1">
    <source>
        <dbReference type="SAM" id="Phobius"/>
    </source>
</evidence>
<dbReference type="InterPro" id="IPR012674">
    <property type="entry name" value="Calycin"/>
</dbReference>
<dbReference type="STRING" id="62062.ENSHHUP00000084756"/>
<proteinExistence type="predicted"/>
<evidence type="ECO:0000313" key="2">
    <source>
        <dbReference type="Ensembl" id="ENSHHUP00000084756.1"/>
    </source>
</evidence>
<keyword evidence="1" id="KW-0812">Transmembrane</keyword>
<keyword evidence="3" id="KW-1185">Reference proteome</keyword>
<dbReference type="Proteomes" id="UP000314982">
    <property type="component" value="Unassembled WGS sequence"/>
</dbReference>
<evidence type="ECO:0000313" key="3">
    <source>
        <dbReference type="Proteomes" id="UP000314982"/>
    </source>
</evidence>